<dbReference type="SUPFAM" id="SSF51735">
    <property type="entry name" value="NAD(P)-binding Rossmann-fold domains"/>
    <property type="match status" value="1"/>
</dbReference>
<dbReference type="InterPro" id="IPR036291">
    <property type="entry name" value="NAD(P)-bd_dom_sf"/>
</dbReference>
<accession>A0AAU7X4U1</accession>
<evidence type="ECO:0000256" key="1">
    <source>
        <dbReference type="ARBA" id="ARBA00022857"/>
    </source>
</evidence>
<dbReference type="PANTHER" id="PTHR47706">
    <property type="entry name" value="NMRA-LIKE FAMILY PROTEIN"/>
    <property type="match status" value="1"/>
</dbReference>
<dbReference type="EMBL" id="CP158568">
    <property type="protein sequence ID" value="XBY43106.1"/>
    <property type="molecule type" value="Genomic_DNA"/>
</dbReference>
<sequence>MEGVGVVVLGYGPVGRSLTERLAAVGARVTVVQRHSPEGLPRGVTYRKGDVFDAASLRSATKGADTLISTIGLPYRTAIWQTQWPKAMEAMLEAAEAASARFIFADNLYMYGPFDGPLTEDLPMRPVGPKGRVRAEITEMWQEAHAKGRVLATAVRAPDFYGPFALSSWLGDPTVGRLAQGRAAQWIGSPDVPHDYAYVADFARALESLLGAPDSAYGQAWHVPNAPTRTSRELIALTAEILGVPARVRSLPAFLLPIAGLFRPDLAEIEELRHQFREPLIVDGSKFARHFWNDPTPFETGLRTTAAWFRHRVRT</sequence>
<keyword evidence="1" id="KW-0521">NADP</keyword>
<dbReference type="PANTHER" id="PTHR47706:SF9">
    <property type="entry name" value="NMRA-LIKE DOMAIN-CONTAINING PROTEIN-RELATED"/>
    <property type="match status" value="1"/>
</dbReference>
<dbReference type="Gene3D" id="3.40.50.720">
    <property type="entry name" value="NAD(P)-binding Rossmann-like Domain"/>
    <property type="match status" value="1"/>
</dbReference>
<dbReference type="KEGG" id="mflg:ABS361_13445"/>
<dbReference type="RefSeq" id="WP_407048208.1">
    <property type="nucleotide sequence ID" value="NZ_CP158568.1"/>
</dbReference>
<dbReference type="InterPro" id="IPR051609">
    <property type="entry name" value="NmrA/Isoflavone_reductase-like"/>
</dbReference>
<evidence type="ECO:0000259" key="3">
    <source>
        <dbReference type="Pfam" id="PF01370"/>
    </source>
</evidence>
<proteinExistence type="predicted"/>
<evidence type="ECO:0000313" key="4">
    <source>
        <dbReference type="EMBL" id="XBY43106.1"/>
    </source>
</evidence>
<dbReference type="GO" id="GO:0016491">
    <property type="term" value="F:oxidoreductase activity"/>
    <property type="evidence" value="ECO:0007669"/>
    <property type="project" value="UniProtKB-KW"/>
</dbReference>
<dbReference type="AlphaFoldDB" id="A0AAU7X4U1"/>
<dbReference type="InterPro" id="IPR001509">
    <property type="entry name" value="Epimerase_deHydtase"/>
</dbReference>
<evidence type="ECO:0000256" key="2">
    <source>
        <dbReference type="ARBA" id="ARBA00023002"/>
    </source>
</evidence>
<protein>
    <submittedName>
        <fullName evidence="4">NAD-dependent epimerase/dehydratase family protein</fullName>
    </submittedName>
</protein>
<keyword evidence="2" id="KW-0560">Oxidoreductase</keyword>
<gene>
    <name evidence="4" type="ORF">ABS361_13445</name>
</gene>
<organism evidence="4">
    <name type="scientific">Methyloraptor flagellatus</name>
    <dbReference type="NCBI Taxonomy" id="3162530"/>
    <lineage>
        <taxon>Bacteria</taxon>
        <taxon>Pseudomonadati</taxon>
        <taxon>Pseudomonadota</taxon>
        <taxon>Alphaproteobacteria</taxon>
        <taxon>Hyphomicrobiales</taxon>
        <taxon>Ancalomicrobiaceae</taxon>
        <taxon>Methyloraptor</taxon>
    </lineage>
</organism>
<name>A0AAU7X4U1_9HYPH</name>
<feature type="domain" description="NAD-dependent epimerase/dehydratase" evidence="3">
    <location>
        <begin position="7"/>
        <end position="215"/>
    </location>
</feature>
<reference evidence="4" key="1">
    <citation type="submission" date="2024-06" db="EMBL/GenBank/DDBJ databases">
        <title>Methylostella associata gen. nov., sp. nov., a novel Ancalomicrobiaceae-affiliated facultatively methylotrophic bacteria that feed on methanotrophs of the genus Methylococcus.</title>
        <authorList>
            <person name="Saltykova V."/>
            <person name="Danilova O.V."/>
            <person name="Oshkin I.Y."/>
            <person name="Belova S.E."/>
            <person name="Pimenov N.V."/>
            <person name="Dedysh S.N."/>
        </authorList>
    </citation>
    <scope>NUCLEOTIDE SEQUENCE</scope>
    <source>
        <strain evidence="4">S20</strain>
    </source>
</reference>
<dbReference type="Pfam" id="PF01370">
    <property type="entry name" value="Epimerase"/>
    <property type="match status" value="1"/>
</dbReference>